<dbReference type="PATRIC" id="fig|536227.13.peg.2485"/>
<keyword evidence="1" id="KW-1133">Transmembrane helix</keyword>
<evidence type="ECO:0000256" key="1">
    <source>
        <dbReference type="SAM" id="Phobius"/>
    </source>
</evidence>
<keyword evidence="3" id="KW-0418">Kinase</keyword>
<dbReference type="RefSeq" id="WP_007064259.1">
    <property type="nucleotide sequence ID" value="NZ_ACVI01000206.1"/>
</dbReference>
<comment type="caution">
    <text evidence="3">The sequence shown here is derived from an EMBL/GenBank/DDBJ whole genome shotgun (WGS) entry which is preliminary data.</text>
</comment>
<dbReference type="Gene3D" id="3.30.565.10">
    <property type="entry name" value="Histidine kinase-like ATPase, C-terminal domain"/>
    <property type="match status" value="1"/>
</dbReference>
<feature type="transmembrane region" description="Helical" evidence="1">
    <location>
        <begin position="156"/>
        <end position="174"/>
    </location>
</feature>
<accession>C6Q2V8</accession>
<dbReference type="InterPro" id="IPR036890">
    <property type="entry name" value="HATPase_C_sf"/>
</dbReference>
<keyword evidence="4" id="KW-1185">Reference proteome</keyword>
<feature type="transmembrane region" description="Helical" evidence="1">
    <location>
        <begin position="86"/>
        <end position="104"/>
    </location>
</feature>
<protein>
    <submittedName>
        <fullName evidence="3">Signal transduction histidine kinase regulating citrate/malate metabolism</fullName>
    </submittedName>
</protein>
<dbReference type="GO" id="GO:0016301">
    <property type="term" value="F:kinase activity"/>
    <property type="evidence" value="ECO:0007669"/>
    <property type="project" value="UniProtKB-KW"/>
</dbReference>
<gene>
    <name evidence="3" type="ORF">CcarbDRAFT_5376</name>
</gene>
<feature type="transmembrane region" description="Helical" evidence="1">
    <location>
        <begin position="6"/>
        <end position="24"/>
    </location>
</feature>
<dbReference type="SUPFAM" id="SSF55874">
    <property type="entry name" value="ATPase domain of HSP90 chaperone/DNA topoisomerase II/histidine kinase"/>
    <property type="match status" value="1"/>
</dbReference>
<dbReference type="PANTHER" id="PTHR40448:SF1">
    <property type="entry name" value="TWO-COMPONENT SENSOR HISTIDINE KINASE"/>
    <property type="match status" value="1"/>
</dbReference>
<dbReference type="InterPro" id="IPR032834">
    <property type="entry name" value="NatK-like_C"/>
</dbReference>
<proteinExistence type="predicted"/>
<evidence type="ECO:0000313" key="4">
    <source>
        <dbReference type="Proteomes" id="UP000004198"/>
    </source>
</evidence>
<keyword evidence="1" id="KW-0472">Membrane</keyword>
<dbReference type="EMBL" id="ACVI01000206">
    <property type="protein sequence ID" value="EET84174.1"/>
    <property type="molecule type" value="Genomic_DNA"/>
</dbReference>
<dbReference type="KEGG" id="cck:Ccar_11855"/>
<feature type="domain" description="Sensor histidine kinase NatK-like C-terminal" evidence="2">
    <location>
        <begin position="321"/>
        <end position="420"/>
    </location>
</feature>
<feature type="transmembrane region" description="Helical" evidence="1">
    <location>
        <begin position="59"/>
        <end position="74"/>
    </location>
</feature>
<evidence type="ECO:0000313" key="3">
    <source>
        <dbReference type="EMBL" id="EET84174.1"/>
    </source>
</evidence>
<evidence type="ECO:0000259" key="2">
    <source>
        <dbReference type="Pfam" id="PF14501"/>
    </source>
</evidence>
<organism evidence="3 4">
    <name type="scientific">Clostridium carboxidivorans P7</name>
    <dbReference type="NCBI Taxonomy" id="536227"/>
    <lineage>
        <taxon>Bacteria</taxon>
        <taxon>Bacillati</taxon>
        <taxon>Bacillota</taxon>
        <taxon>Clostridia</taxon>
        <taxon>Eubacteriales</taxon>
        <taxon>Clostridiaceae</taxon>
        <taxon>Clostridium</taxon>
    </lineage>
</organism>
<dbReference type="PANTHER" id="PTHR40448">
    <property type="entry name" value="TWO-COMPONENT SENSOR HISTIDINE KINASE"/>
    <property type="match status" value="1"/>
</dbReference>
<dbReference type="STRING" id="536227.Ccar_11855"/>
<reference evidence="3 4" key="1">
    <citation type="submission" date="2009-06" db="EMBL/GenBank/DDBJ databases">
        <title>The draft genome of Clostridium carboxidivorans P7.</title>
        <authorList>
            <consortium name="US DOE Joint Genome Institute (JGI-PGF)"/>
            <person name="Lucas S."/>
            <person name="Copeland A."/>
            <person name="Lapidus A."/>
            <person name="Glavina del Rio T."/>
            <person name="Tice H."/>
            <person name="Bruce D."/>
            <person name="Goodwin L."/>
            <person name="Pitluck S."/>
            <person name="Larimer F."/>
            <person name="Land M.L."/>
            <person name="Hauser L."/>
            <person name="Hemme C.L."/>
        </authorList>
    </citation>
    <scope>NUCLEOTIDE SEQUENCE [LARGE SCALE GENOMIC DNA]</scope>
    <source>
        <strain evidence="3 4">P7</strain>
    </source>
</reference>
<dbReference type="OrthoDB" id="9792686at2"/>
<dbReference type="AlphaFoldDB" id="C6Q2V8"/>
<feature type="transmembrane region" description="Helical" evidence="1">
    <location>
        <begin position="116"/>
        <end position="135"/>
    </location>
</feature>
<dbReference type="GO" id="GO:0042802">
    <property type="term" value="F:identical protein binding"/>
    <property type="evidence" value="ECO:0007669"/>
    <property type="project" value="TreeGrafter"/>
</dbReference>
<keyword evidence="1" id="KW-0812">Transmembrane</keyword>
<feature type="transmembrane region" description="Helical" evidence="1">
    <location>
        <begin position="36"/>
        <end position="53"/>
    </location>
</feature>
<name>C6Q2V8_9CLOT</name>
<dbReference type="Proteomes" id="UP000004198">
    <property type="component" value="Unassembled WGS sequence"/>
</dbReference>
<dbReference type="eggNOG" id="COG3290">
    <property type="taxonomic scope" value="Bacteria"/>
</dbReference>
<feature type="transmembrane region" description="Helical" evidence="1">
    <location>
        <begin position="180"/>
        <end position="203"/>
    </location>
</feature>
<sequence>MNNYELFVVTFFEISSFMIIFSIFNKTQEKLIFKNLIVISITSISVVLTNVFFTNAGDFVNYIIVIILVAFIYDDKHNICEITLEFCISLVLIIILELFFTTILKLTPLIQVRYTFKNGITVDLFLVLSSLLIYYKLTFIEKYYSKYKSIIDQYTVKMLIFNSIIYIICFKLLWEYNKHLVLNYIIIFTLVFISSNIANFILANQIIKLTEEKKSVKLSSMYSGFVEEMISEIRRKQHEFKNHLNAIYGICYTIDEKHIKDNITNYVKSVNSSMIVVDRLIGIENKVVAAVIYSKVCEAQAKKIKFSYSVESKLDNIKLKEYELVEILSNLLNNAFEYVELNNVEETLVYVKVGIKENSNFIEVSNYYVPTSEIDISLMVKKGFSTKGKGRGYGVYNVKKLLENNGGKLQIYFKDKNIIFRALF</sequence>
<dbReference type="Pfam" id="PF14501">
    <property type="entry name" value="HATPase_c_5"/>
    <property type="match status" value="1"/>
</dbReference>
<keyword evidence="3" id="KW-0808">Transferase</keyword>